<evidence type="ECO:0000313" key="4">
    <source>
        <dbReference type="EMBL" id="KAL1839662.1"/>
    </source>
</evidence>
<dbReference type="Pfam" id="PF07859">
    <property type="entry name" value="Abhydrolase_3"/>
    <property type="match status" value="1"/>
</dbReference>
<dbReference type="InterPro" id="IPR013094">
    <property type="entry name" value="AB_hydrolase_3"/>
</dbReference>
<keyword evidence="1" id="KW-0378">Hydrolase</keyword>
<protein>
    <recommendedName>
        <fullName evidence="3">Alpha/beta hydrolase fold-3 domain-containing protein</fullName>
    </recommendedName>
</protein>
<dbReference type="PANTHER" id="PTHR48081:SF8">
    <property type="entry name" value="ALPHA_BETA HYDROLASE FOLD-3 DOMAIN-CONTAINING PROTEIN-RELATED"/>
    <property type="match status" value="1"/>
</dbReference>
<dbReference type="SUPFAM" id="SSF53474">
    <property type="entry name" value="alpha/beta-Hydrolases"/>
    <property type="match status" value="1"/>
</dbReference>
<dbReference type="InterPro" id="IPR050300">
    <property type="entry name" value="GDXG_lipolytic_enzyme"/>
</dbReference>
<accession>A0ABR3VD77</accession>
<name>A0ABR3VD77_HUMIN</name>
<sequence length="581" mass="64262">MRDSNTGHKTNLEERNLADGETLQLYEVEGWQIRPHKPDFPFANRPAPARETGIQAEGGFVGAPLKHPPKTQLRDDRTTKSIAATYPYTDSGEWVVNVPPSPSAVYIPGSDRHRPARARPGESDISNEPGMHGWNVPIIERALHAASVGVMQGLSLPVEAFRGLRQMYYPVPDKPDIVKAYPIRSRLPVRIFFPSHHDLTSPILLPTLFTLHGGGFTVGSPTDDDVWNRSFADAHTILVIALNYSKAPWSTFPAPVRDAEALYHAVLNDDSLPIDRTRVALLGFDAGANLGLALAQLPSVKTGIDPNPPPGYPSSSANSHPAFSPQMTRQPYRRSNPPPTAVISVTGLLDLSIPPSTKLASRRDKPAALPRGWVPKLADWSARQLLLPPAPWTHYLPSRGSGNGESEMEVDAIDRLVSPARAKRQDLPPHVFVIAAELDWLAMESWQAACRWAREGWSSDTGCEDARVRQRAKRVVPGPGEKVGRPSVSEWRGCLDDGRGADRERFAWCEVHDGGRASTRWLLVPDVLHGFDSAGWRGRYLWGDEVARMDAEMKTIAYQREVAEWLWGMVWGGRVVEDEDD</sequence>
<proteinExistence type="predicted"/>
<dbReference type="EMBL" id="JAZGSY010000146">
    <property type="protein sequence ID" value="KAL1839662.1"/>
    <property type="molecule type" value="Genomic_DNA"/>
</dbReference>
<feature type="region of interest" description="Disordered" evidence="2">
    <location>
        <begin position="302"/>
        <end position="338"/>
    </location>
</feature>
<evidence type="ECO:0000259" key="3">
    <source>
        <dbReference type="Pfam" id="PF07859"/>
    </source>
</evidence>
<dbReference type="PANTHER" id="PTHR48081">
    <property type="entry name" value="AB HYDROLASE SUPERFAMILY PROTEIN C4A8.06C"/>
    <property type="match status" value="1"/>
</dbReference>
<dbReference type="InterPro" id="IPR029058">
    <property type="entry name" value="AB_hydrolase_fold"/>
</dbReference>
<feature type="domain" description="Alpha/beta hydrolase fold-3" evidence="3">
    <location>
        <begin position="209"/>
        <end position="456"/>
    </location>
</feature>
<evidence type="ECO:0000256" key="2">
    <source>
        <dbReference type="SAM" id="MobiDB-lite"/>
    </source>
</evidence>
<feature type="region of interest" description="Disordered" evidence="2">
    <location>
        <begin position="106"/>
        <end position="129"/>
    </location>
</feature>
<organism evidence="4 5">
    <name type="scientific">Humicola insolens</name>
    <name type="common">Soft-rot fungus</name>
    <dbReference type="NCBI Taxonomy" id="85995"/>
    <lineage>
        <taxon>Eukaryota</taxon>
        <taxon>Fungi</taxon>
        <taxon>Dikarya</taxon>
        <taxon>Ascomycota</taxon>
        <taxon>Pezizomycotina</taxon>
        <taxon>Sordariomycetes</taxon>
        <taxon>Sordariomycetidae</taxon>
        <taxon>Sordariales</taxon>
        <taxon>Chaetomiaceae</taxon>
        <taxon>Mycothermus</taxon>
    </lineage>
</organism>
<reference evidence="4 5" key="1">
    <citation type="journal article" date="2024" name="Commun. Biol.">
        <title>Comparative genomic analysis of thermophilic fungi reveals convergent evolutionary adaptations and gene losses.</title>
        <authorList>
            <person name="Steindorff A.S."/>
            <person name="Aguilar-Pontes M.V."/>
            <person name="Robinson A.J."/>
            <person name="Andreopoulos B."/>
            <person name="LaButti K."/>
            <person name="Kuo A."/>
            <person name="Mondo S."/>
            <person name="Riley R."/>
            <person name="Otillar R."/>
            <person name="Haridas S."/>
            <person name="Lipzen A."/>
            <person name="Grimwood J."/>
            <person name="Schmutz J."/>
            <person name="Clum A."/>
            <person name="Reid I.D."/>
            <person name="Moisan M.C."/>
            <person name="Butler G."/>
            <person name="Nguyen T.T.M."/>
            <person name="Dewar K."/>
            <person name="Conant G."/>
            <person name="Drula E."/>
            <person name="Henrissat B."/>
            <person name="Hansel C."/>
            <person name="Singer S."/>
            <person name="Hutchinson M.I."/>
            <person name="de Vries R.P."/>
            <person name="Natvig D.O."/>
            <person name="Powell A.J."/>
            <person name="Tsang A."/>
            <person name="Grigoriev I.V."/>
        </authorList>
    </citation>
    <scope>NUCLEOTIDE SEQUENCE [LARGE SCALE GENOMIC DNA]</scope>
    <source>
        <strain evidence="4 5">CBS 620.91</strain>
    </source>
</reference>
<gene>
    <name evidence="4" type="ORF">VTJ49DRAFT_1272</name>
</gene>
<evidence type="ECO:0000313" key="5">
    <source>
        <dbReference type="Proteomes" id="UP001583172"/>
    </source>
</evidence>
<dbReference type="Gene3D" id="3.40.50.1820">
    <property type="entry name" value="alpha/beta hydrolase"/>
    <property type="match status" value="1"/>
</dbReference>
<keyword evidence="5" id="KW-1185">Reference proteome</keyword>
<dbReference type="Proteomes" id="UP001583172">
    <property type="component" value="Unassembled WGS sequence"/>
</dbReference>
<comment type="caution">
    <text evidence="4">The sequence shown here is derived from an EMBL/GenBank/DDBJ whole genome shotgun (WGS) entry which is preliminary data.</text>
</comment>
<evidence type="ECO:0000256" key="1">
    <source>
        <dbReference type="ARBA" id="ARBA00022801"/>
    </source>
</evidence>
<feature type="compositionally biased region" description="Polar residues" evidence="2">
    <location>
        <begin position="313"/>
        <end position="329"/>
    </location>
</feature>